<reference evidence="5 6" key="1">
    <citation type="submission" date="2020-01" db="EMBL/GenBank/DDBJ databases">
        <authorList>
            <person name="Sanchez-Estrada R."/>
            <person name="Gonzalez-Y-Merchand J.A."/>
            <person name="Rivera-Gutierrez S."/>
        </authorList>
    </citation>
    <scope>NUCLEOTIDE SEQUENCE [LARGE SCALE GENOMIC DNA]</scope>
    <source>
        <strain evidence="5 6">CST 7247</strain>
    </source>
</reference>
<keyword evidence="1" id="KW-1048">Host nucleus</keyword>
<dbReference type="Pfam" id="PF20951">
    <property type="entry name" value="Flu_PB2_6th"/>
    <property type="match status" value="1"/>
</dbReference>
<dbReference type="InterPro" id="IPR048298">
    <property type="entry name" value="Flu_PB2_CAP-bd"/>
</dbReference>
<dbReference type="AlphaFoldDB" id="A0A7K3LI68"/>
<proteinExistence type="predicted"/>
<evidence type="ECO:0000259" key="3">
    <source>
        <dbReference type="Pfam" id="PF00604"/>
    </source>
</evidence>
<evidence type="ECO:0000256" key="1">
    <source>
        <dbReference type="ARBA" id="ARBA00022562"/>
    </source>
</evidence>
<organism evidence="5 6">
    <name type="scientific">Mycolicibacter kumamotonensis</name>
    <dbReference type="NCBI Taxonomy" id="354243"/>
    <lineage>
        <taxon>Bacteria</taxon>
        <taxon>Bacillati</taxon>
        <taxon>Actinomycetota</taxon>
        <taxon>Actinomycetes</taxon>
        <taxon>Mycobacteriales</taxon>
        <taxon>Mycobacteriaceae</taxon>
        <taxon>Mycolicibacter</taxon>
    </lineage>
</organism>
<dbReference type="Proteomes" id="UP000466523">
    <property type="component" value="Unassembled WGS sequence"/>
</dbReference>
<keyword evidence="2" id="KW-0945">Host-virus interaction</keyword>
<dbReference type="InterPro" id="IPR049114">
    <property type="entry name" value="Flu_PB2_6th"/>
</dbReference>
<accession>A0A7K3LI68</accession>
<name>A0A7K3LI68_9MYCO</name>
<feature type="domain" description="Influenza RNA polymerase PB2 CAP binding" evidence="3">
    <location>
        <begin position="1"/>
        <end position="53"/>
    </location>
</feature>
<comment type="caution">
    <text evidence="5">The sequence shown here is derived from an EMBL/GenBank/DDBJ whole genome shotgun (WGS) entry which is preliminary data.</text>
</comment>
<feature type="non-terminal residue" evidence="5">
    <location>
        <position position="88"/>
    </location>
</feature>
<dbReference type="Pfam" id="PF00604">
    <property type="entry name" value="Flu_PB2_5th"/>
    <property type="match status" value="1"/>
</dbReference>
<evidence type="ECO:0000259" key="4">
    <source>
        <dbReference type="Pfam" id="PF20951"/>
    </source>
</evidence>
<feature type="domain" description="Influenza RNA polymerase PB2 sixth" evidence="4">
    <location>
        <begin position="54"/>
        <end position="88"/>
    </location>
</feature>
<dbReference type="EMBL" id="JAACYR010000237">
    <property type="protein sequence ID" value="NDJ92064.1"/>
    <property type="molecule type" value="Genomic_DNA"/>
</dbReference>
<evidence type="ECO:0000256" key="2">
    <source>
        <dbReference type="ARBA" id="ARBA00022581"/>
    </source>
</evidence>
<protein>
    <submittedName>
        <fullName evidence="5">Polymerase basic protein 2</fullName>
    </submittedName>
</protein>
<sequence>IRVSKMGVDEYSSTERVVVSIDRFLRVRDQRGNVLLSPEEVSETQGTEKLTITYSSSMMWEINGPESVLVNTYQWIIRNWEIVKIQWS</sequence>
<evidence type="ECO:0000313" key="5">
    <source>
        <dbReference type="EMBL" id="NDJ92064.1"/>
    </source>
</evidence>
<feature type="non-terminal residue" evidence="5">
    <location>
        <position position="1"/>
    </location>
</feature>
<evidence type="ECO:0000313" key="6">
    <source>
        <dbReference type="Proteomes" id="UP000466523"/>
    </source>
</evidence>
<gene>
    <name evidence="5" type="ORF">GWR20_23625</name>
</gene>